<dbReference type="EMBL" id="HAHM01000155">
    <property type="protein sequence ID" value="SNX34371.1"/>
    <property type="molecule type" value="Transcribed_RNA"/>
</dbReference>
<dbReference type="EMBL" id="HAHM01000202">
    <property type="protein sequence ID" value="SNX34887.1"/>
    <property type="molecule type" value="Transcribed_RNA"/>
</dbReference>
<dbReference type="EMBL" id="HAHM01000095">
    <property type="protein sequence ID" value="SNX33759.1"/>
    <property type="molecule type" value="Transcribed_RNA"/>
</dbReference>
<reference evidence="3" key="2">
    <citation type="submission" date="2019-05" db="EMBL/GenBank/DDBJ databases">
        <title>Unravelling the molecular evolution of spider venoms.</title>
        <authorList>
            <person name="Pineda S."/>
        </authorList>
    </citation>
    <scope>NUCLEOTIDE SEQUENCE</scope>
</reference>
<feature type="signal peptide" evidence="2">
    <location>
        <begin position="1"/>
        <end position="24"/>
    </location>
</feature>
<keyword evidence="2" id="KW-0732">Signal</keyword>
<evidence type="ECO:0000256" key="1">
    <source>
        <dbReference type="SAM" id="MobiDB-lite"/>
    </source>
</evidence>
<feature type="chain" id="PRO_5036125224" evidence="2">
    <location>
        <begin position="25"/>
        <end position="120"/>
    </location>
</feature>
<evidence type="ECO:0000256" key="2">
    <source>
        <dbReference type="SAM" id="SignalP"/>
    </source>
</evidence>
<accession>A0A4V2H934</accession>
<evidence type="ECO:0000313" key="3">
    <source>
        <dbReference type="EMBL" id="SNX34371.1"/>
    </source>
</evidence>
<name>A0A4V2H934_9ARAC</name>
<reference evidence="3" key="1">
    <citation type="submission" date="2017-05" db="EMBL/GenBank/DDBJ databases">
        <authorList>
            <person name="QRISCLOUD D."/>
        </authorList>
    </citation>
    <scope>NUCLEOTIDE SEQUENCE</scope>
</reference>
<dbReference type="EMBL" id="HAHM01000192">
    <property type="protein sequence ID" value="SNX34747.1"/>
    <property type="molecule type" value="Transcribed_RNA"/>
</dbReference>
<protein>
    <submittedName>
        <fullName evidence="3">U13-Liphistoxin-Lth1a_1</fullName>
    </submittedName>
</protein>
<dbReference type="AlphaFoldDB" id="A0A4V2H934"/>
<organism evidence="3">
    <name type="scientific">Liphistius thaleban</name>
    <dbReference type="NCBI Taxonomy" id="1905330"/>
    <lineage>
        <taxon>Eukaryota</taxon>
        <taxon>Metazoa</taxon>
        <taxon>Ecdysozoa</taxon>
        <taxon>Arthropoda</taxon>
        <taxon>Chelicerata</taxon>
        <taxon>Arachnida</taxon>
        <taxon>Araneae</taxon>
        <taxon>Mesothelae</taxon>
        <taxon>Liphistiidae</taxon>
        <taxon>Liphistius</taxon>
    </lineage>
</organism>
<dbReference type="EMBL" id="HAHM01000106">
    <property type="protein sequence ID" value="SNX33873.1"/>
    <property type="molecule type" value="Transcribed_RNA"/>
</dbReference>
<feature type="region of interest" description="Disordered" evidence="1">
    <location>
        <begin position="22"/>
        <end position="85"/>
    </location>
</feature>
<dbReference type="EMBL" id="HAHM01000218">
    <property type="protein sequence ID" value="SNX35049.1"/>
    <property type="molecule type" value="Transcribed_RNA"/>
</dbReference>
<sequence>MLSEMCVCVVVVGALILASPHGSAMVTKREGLQLPEDAQQPPRDSEGSLPNFSLPPLPTFPSFSPPPPKSTAPPKEQPPEGIPRTFCDGFGAECIAPPDGKCPTGYRYDSRGKKCRKLSP</sequence>
<proteinExistence type="predicted"/>
<feature type="compositionally biased region" description="Pro residues" evidence="1">
    <location>
        <begin position="53"/>
        <end position="71"/>
    </location>
</feature>
<dbReference type="EMBL" id="HAHM01000043">
    <property type="protein sequence ID" value="SNX33146.1"/>
    <property type="molecule type" value="Transcribed_RNA"/>
</dbReference>